<keyword evidence="6" id="KW-0472">Membrane</keyword>
<evidence type="ECO:0000256" key="4">
    <source>
        <dbReference type="ARBA" id="ARBA00022968"/>
    </source>
</evidence>
<proteinExistence type="inferred from homology"/>
<dbReference type="InterPro" id="IPR029962">
    <property type="entry name" value="TBL"/>
</dbReference>
<evidence type="ECO:0000256" key="6">
    <source>
        <dbReference type="ARBA" id="ARBA00023136"/>
    </source>
</evidence>
<dbReference type="Pfam" id="PF14416">
    <property type="entry name" value="PMR5N"/>
    <property type="match status" value="1"/>
</dbReference>
<feature type="domain" description="Trichome birefringence-like N-terminal" evidence="8">
    <location>
        <begin position="78"/>
        <end position="130"/>
    </location>
</feature>
<evidence type="ECO:0000259" key="7">
    <source>
        <dbReference type="Pfam" id="PF13839"/>
    </source>
</evidence>
<protein>
    <submittedName>
        <fullName evidence="10">Protein trichome birefringence-like 41</fullName>
    </submittedName>
</protein>
<dbReference type="Proteomes" id="UP001652660">
    <property type="component" value="Chromosome 5e"/>
</dbReference>
<dbReference type="OrthoDB" id="630188at2759"/>
<evidence type="ECO:0000256" key="5">
    <source>
        <dbReference type="ARBA" id="ARBA00022989"/>
    </source>
</evidence>
<dbReference type="GO" id="GO:0016413">
    <property type="term" value="F:O-acetyltransferase activity"/>
    <property type="evidence" value="ECO:0007669"/>
    <property type="project" value="InterPro"/>
</dbReference>
<dbReference type="Pfam" id="PF13839">
    <property type="entry name" value="PC-Esterase"/>
    <property type="match status" value="1"/>
</dbReference>
<evidence type="ECO:0000313" key="10">
    <source>
        <dbReference type="RefSeq" id="XP_027061095.1"/>
    </source>
</evidence>
<dbReference type="PANTHER" id="PTHR32285">
    <property type="entry name" value="PROTEIN TRICHOME BIREFRINGENCE-LIKE 9-RELATED"/>
    <property type="match status" value="1"/>
</dbReference>
<dbReference type="PANTHER" id="PTHR32285:SF206">
    <property type="entry name" value="PROTEIN TRICHOME BIREFRINGENCE-LIKE 37"/>
    <property type="match status" value="1"/>
</dbReference>
<dbReference type="RefSeq" id="XP_027061095.1">
    <property type="nucleotide sequence ID" value="XM_027205294.2"/>
</dbReference>
<dbReference type="GeneID" id="113687759"/>
<dbReference type="GO" id="GO:0005794">
    <property type="term" value="C:Golgi apparatus"/>
    <property type="evidence" value="ECO:0007669"/>
    <property type="project" value="TreeGrafter"/>
</dbReference>
<sequence length="408" mass="46306">MAFVFFIKSFIMLHSPLSSLTSSHSFSSHKMGSGQFRSVNTFLLIICLFVIFVQQSSNALLLELSHNSKRSSESISSGCDIFQGSWSYDDTYPLYNASSCPFIEKPFDCQGNGRPDQLYLKFKWKPNRCELPQFNAPHFLRKFRGKKILFVGDSLSLNQWQSLACMLHAALPQSNYNLQKKGNLSTFTFREYDVSLMLSRNAFLVDLVEENNRRILKLDSIQNGDAWRGYDVLIFNTWHWWLHKGRSRSWDYFQEGNKLYKDMDPLVAFEKGLKTWSRWVDSNVAPSKTQVLFQGISPTHYDGKEWDAPIAKSSCIGQTRPILAPEYPAGPPPPAAVVKKVLANMSTPVTLLDVTTLSQLRKDGHPSIYGDGPDSHEGKDCSHWCLPGVPDAWNALLYGILVRNGQLK</sequence>
<keyword evidence="5" id="KW-1133">Transmembrane helix</keyword>
<keyword evidence="4" id="KW-0735">Signal-anchor</keyword>
<dbReference type="AlphaFoldDB" id="A0A6P6S4L2"/>
<reference evidence="10" key="2">
    <citation type="submission" date="2025-08" db="UniProtKB">
        <authorList>
            <consortium name="RefSeq"/>
        </authorList>
    </citation>
    <scope>IDENTIFICATION</scope>
    <source>
        <tissue evidence="10">Leaves</tissue>
    </source>
</reference>
<reference evidence="9" key="1">
    <citation type="journal article" date="2025" name="Foods">
        <title>Unveiling the Microbial Signatures of Arabica Coffee Cherries: Insights into Ripeness Specific Diversity, Functional Traits, and Implications for Quality and Safety.</title>
        <authorList>
            <consortium name="RefSeq"/>
            <person name="Tenea G.N."/>
            <person name="Cifuentes V."/>
            <person name="Reyes P."/>
            <person name="Cevallos-Vallejos M."/>
        </authorList>
    </citation>
    <scope>NUCLEOTIDE SEQUENCE [LARGE SCALE GENOMIC DNA]</scope>
</reference>
<evidence type="ECO:0000256" key="3">
    <source>
        <dbReference type="ARBA" id="ARBA00022692"/>
    </source>
</evidence>
<evidence type="ECO:0000256" key="2">
    <source>
        <dbReference type="ARBA" id="ARBA00007727"/>
    </source>
</evidence>
<evidence type="ECO:0000256" key="1">
    <source>
        <dbReference type="ARBA" id="ARBA00004167"/>
    </source>
</evidence>
<evidence type="ECO:0000313" key="9">
    <source>
        <dbReference type="Proteomes" id="UP001652660"/>
    </source>
</evidence>
<feature type="domain" description="Trichome birefringence-like C-terminal" evidence="7">
    <location>
        <begin position="131"/>
        <end position="398"/>
    </location>
</feature>
<comment type="similarity">
    <text evidence="2">Belongs to the PC-esterase family. TBL subfamily.</text>
</comment>
<evidence type="ECO:0000259" key="8">
    <source>
        <dbReference type="Pfam" id="PF14416"/>
    </source>
</evidence>
<dbReference type="InterPro" id="IPR025846">
    <property type="entry name" value="TBL_N"/>
</dbReference>
<comment type="subcellular location">
    <subcellularLocation>
        <location evidence="1">Membrane</location>
        <topology evidence="1">Single-pass membrane protein</topology>
    </subcellularLocation>
</comment>
<name>A0A6P6S4L2_COFAR</name>
<gene>
    <name evidence="10" type="primary">LOC113687759</name>
</gene>
<accession>A0A6P6S4L2</accession>
<keyword evidence="3" id="KW-0812">Transmembrane</keyword>
<keyword evidence="9" id="KW-1185">Reference proteome</keyword>
<dbReference type="GO" id="GO:0016020">
    <property type="term" value="C:membrane"/>
    <property type="evidence" value="ECO:0007669"/>
    <property type="project" value="UniProtKB-SubCell"/>
</dbReference>
<dbReference type="InterPro" id="IPR026057">
    <property type="entry name" value="TBL_C"/>
</dbReference>
<organism evidence="9 10">
    <name type="scientific">Coffea arabica</name>
    <name type="common">Arabian coffee</name>
    <dbReference type="NCBI Taxonomy" id="13443"/>
    <lineage>
        <taxon>Eukaryota</taxon>
        <taxon>Viridiplantae</taxon>
        <taxon>Streptophyta</taxon>
        <taxon>Embryophyta</taxon>
        <taxon>Tracheophyta</taxon>
        <taxon>Spermatophyta</taxon>
        <taxon>Magnoliopsida</taxon>
        <taxon>eudicotyledons</taxon>
        <taxon>Gunneridae</taxon>
        <taxon>Pentapetalae</taxon>
        <taxon>asterids</taxon>
        <taxon>lamiids</taxon>
        <taxon>Gentianales</taxon>
        <taxon>Rubiaceae</taxon>
        <taxon>Ixoroideae</taxon>
        <taxon>Gardenieae complex</taxon>
        <taxon>Bertiereae - Coffeeae clade</taxon>
        <taxon>Coffeeae</taxon>
        <taxon>Coffea</taxon>
    </lineage>
</organism>